<dbReference type="InterPro" id="IPR050188">
    <property type="entry name" value="RluA_PseudoU_synthase"/>
</dbReference>
<dbReference type="PANTHER" id="PTHR21600:SF88">
    <property type="entry name" value="RNA PSEUDOURIDINE SYNTHASE 5"/>
    <property type="match status" value="1"/>
</dbReference>
<feature type="domain" description="Pseudouridine synthase RsuA/RluA-like" evidence="1">
    <location>
        <begin position="115"/>
        <end position="258"/>
    </location>
</feature>
<gene>
    <name evidence="2" type="ORF">AA314_02572</name>
</gene>
<dbReference type="GO" id="GO:0003723">
    <property type="term" value="F:RNA binding"/>
    <property type="evidence" value="ECO:0007669"/>
    <property type="project" value="InterPro"/>
</dbReference>
<dbReference type="Pfam" id="PF00849">
    <property type="entry name" value="PseudoU_synth_2"/>
    <property type="match status" value="1"/>
</dbReference>
<protein>
    <submittedName>
        <fullName evidence="2">Ribosomal large subunit pseudouridine synthase D</fullName>
    </submittedName>
</protein>
<dbReference type="GO" id="GO:0000455">
    <property type="term" value="P:enzyme-directed rRNA pseudouridine synthesis"/>
    <property type="evidence" value="ECO:0007669"/>
    <property type="project" value="TreeGrafter"/>
</dbReference>
<organism evidence="2 3">
    <name type="scientific">Archangium gephyra</name>
    <dbReference type="NCBI Taxonomy" id="48"/>
    <lineage>
        <taxon>Bacteria</taxon>
        <taxon>Pseudomonadati</taxon>
        <taxon>Myxococcota</taxon>
        <taxon>Myxococcia</taxon>
        <taxon>Myxococcales</taxon>
        <taxon>Cystobacterineae</taxon>
        <taxon>Archangiaceae</taxon>
        <taxon>Archangium</taxon>
    </lineage>
</organism>
<proteinExistence type="predicted"/>
<dbReference type="AlphaFoldDB" id="A0AAC8TDU9"/>
<dbReference type="PROSITE" id="PS01129">
    <property type="entry name" value="PSI_RLU"/>
    <property type="match status" value="1"/>
</dbReference>
<evidence type="ECO:0000259" key="1">
    <source>
        <dbReference type="Pfam" id="PF00849"/>
    </source>
</evidence>
<reference evidence="2 3" key="1">
    <citation type="submission" date="2015-05" db="EMBL/GenBank/DDBJ databases">
        <title>Genome assembly of Archangium gephyra DSM 2261.</title>
        <authorList>
            <person name="Sharma G."/>
            <person name="Subramanian S."/>
        </authorList>
    </citation>
    <scope>NUCLEOTIDE SEQUENCE [LARGE SCALE GENOMIC DNA]</scope>
    <source>
        <strain evidence="2 3">DSM 2261</strain>
    </source>
</reference>
<dbReference type="KEGG" id="age:AA314_02572"/>
<dbReference type="InterPro" id="IPR006224">
    <property type="entry name" value="PsdUridine_synth_RluA-like_CS"/>
</dbReference>
<evidence type="ECO:0000313" key="3">
    <source>
        <dbReference type="Proteomes" id="UP000035579"/>
    </source>
</evidence>
<dbReference type="Gene3D" id="3.30.2350.10">
    <property type="entry name" value="Pseudouridine synthase"/>
    <property type="match status" value="1"/>
</dbReference>
<name>A0AAC8TDU9_9BACT</name>
<dbReference type="Proteomes" id="UP000035579">
    <property type="component" value="Chromosome"/>
</dbReference>
<dbReference type="InterPro" id="IPR006145">
    <property type="entry name" value="PsdUridine_synth_RsuA/RluA"/>
</dbReference>
<dbReference type="EMBL" id="CP011509">
    <property type="protein sequence ID" value="AKJ00946.1"/>
    <property type="molecule type" value="Genomic_DNA"/>
</dbReference>
<dbReference type="InterPro" id="IPR020103">
    <property type="entry name" value="PsdUridine_synth_cat_dom_sf"/>
</dbReference>
<sequence length="326" mass="35806">MPVTVSRTEVERSHPGAVASSRRLNEGYAYREQLGARARGQSTLSYLIAAYQHSPEAVWRERLARGEVLLEDSPATGEEHLRPGQWLVWNRPPWEEQDAPRDYSLVHEDEAILGVLKPSGLPMMPGGNFLLNTLLGVVRERFPEASPLHRLGRGTSGIVLFARTHDAAAKLSRAWREHEVDKRYRALSSGVATQERYDITAPIGMVAHPRLGTTHGATPGGKASRSLARVLERRTASTLFEVDILTGRPQQIRIHLAAIGHPLEGDPLYAAGGVPHAEQPGLPGDLGYLLHAERLCFVHPLSGERLELRAPVPRELRGEGEGPLPA</sequence>
<dbReference type="PANTHER" id="PTHR21600">
    <property type="entry name" value="MITOCHONDRIAL RNA PSEUDOURIDINE SYNTHASE"/>
    <property type="match status" value="1"/>
</dbReference>
<evidence type="ECO:0000313" key="2">
    <source>
        <dbReference type="EMBL" id="AKJ00946.1"/>
    </source>
</evidence>
<dbReference type="SUPFAM" id="SSF55120">
    <property type="entry name" value="Pseudouridine synthase"/>
    <property type="match status" value="1"/>
</dbReference>
<accession>A0AAC8TDU9</accession>
<dbReference type="GO" id="GO:0009982">
    <property type="term" value="F:pseudouridine synthase activity"/>
    <property type="evidence" value="ECO:0007669"/>
    <property type="project" value="InterPro"/>
</dbReference>
<dbReference type="CDD" id="cd02869">
    <property type="entry name" value="PseudoU_synth_RluA_like"/>
    <property type="match status" value="1"/>
</dbReference>
<dbReference type="GO" id="GO:0140098">
    <property type="term" value="F:catalytic activity, acting on RNA"/>
    <property type="evidence" value="ECO:0007669"/>
    <property type="project" value="UniProtKB-ARBA"/>
</dbReference>